<evidence type="ECO:0000313" key="1">
    <source>
        <dbReference type="EMBL" id="JAE01020.1"/>
    </source>
</evidence>
<dbReference type="EMBL" id="GBRH01196876">
    <property type="protein sequence ID" value="JAE01020.1"/>
    <property type="molecule type" value="Transcribed_RNA"/>
</dbReference>
<accession>A0A0A9EJW4</accession>
<proteinExistence type="predicted"/>
<protein>
    <submittedName>
        <fullName evidence="1">Uncharacterized protein</fullName>
    </submittedName>
</protein>
<name>A0A0A9EJW4_ARUDO</name>
<dbReference type="AlphaFoldDB" id="A0A0A9EJW4"/>
<organism evidence="1">
    <name type="scientific">Arundo donax</name>
    <name type="common">Giant reed</name>
    <name type="synonym">Donax arundinaceus</name>
    <dbReference type="NCBI Taxonomy" id="35708"/>
    <lineage>
        <taxon>Eukaryota</taxon>
        <taxon>Viridiplantae</taxon>
        <taxon>Streptophyta</taxon>
        <taxon>Embryophyta</taxon>
        <taxon>Tracheophyta</taxon>
        <taxon>Spermatophyta</taxon>
        <taxon>Magnoliopsida</taxon>
        <taxon>Liliopsida</taxon>
        <taxon>Poales</taxon>
        <taxon>Poaceae</taxon>
        <taxon>PACMAD clade</taxon>
        <taxon>Arundinoideae</taxon>
        <taxon>Arundineae</taxon>
        <taxon>Arundo</taxon>
    </lineage>
</organism>
<reference evidence="1" key="2">
    <citation type="journal article" date="2015" name="Data Brief">
        <title>Shoot transcriptome of the giant reed, Arundo donax.</title>
        <authorList>
            <person name="Barrero R.A."/>
            <person name="Guerrero F.D."/>
            <person name="Moolhuijzen P."/>
            <person name="Goolsby J.A."/>
            <person name="Tidwell J."/>
            <person name="Bellgard S.E."/>
            <person name="Bellgard M.I."/>
        </authorList>
    </citation>
    <scope>NUCLEOTIDE SEQUENCE</scope>
    <source>
        <tissue evidence="1">Shoot tissue taken approximately 20 cm above the soil surface</tissue>
    </source>
</reference>
<reference evidence="1" key="1">
    <citation type="submission" date="2014-09" db="EMBL/GenBank/DDBJ databases">
        <authorList>
            <person name="Magalhaes I.L.F."/>
            <person name="Oliveira U."/>
            <person name="Santos F.R."/>
            <person name="Vidigal T.H.D.A."/>
            <person name="Brescovit A.D."/>
            <person name="Santos A.J."/>
        </authorList>
    </citation>
    <scope>NUCLEOTIDE SEQUENCE</scope>
    <source>
        <tissue evidence="1">Shoot tissue taken approximately 20 cm above the soil surface</tissue>
    </source>
</reference>
<sequence length="42" mass="4787">MHVGLLLKVWTRQNSGVFGARTFQEPVARDNLFKIVQESCIP</sequence>